<sequence>MTTFDQFFFAIFSAFKSKFKQKANTIALFYISLLQIALLFVTGAFLVTFLSKMHVKTMSTSNFWTLFIIFSIMIHFKNWMKYNGKSRKVLNAKFNKSKNSYNTSILLLLPVGCIILGLILLKSI</sequence>
<reference evidence="2" key="1">
    <citation type="submission" date="2022-11" db="EMBL/GenBank/DDBJ databases">
        <title>Refractory cell wall polysaccharides provide important carbon source for microbial heterotrophs in the hadal ocean.</title>
        <authorList>
            <person name="Zhu X."/>
        </authorList>
    </citation>
    <scope>NUCLEOTIDE SEQUENCE</scope>
    <source>
        <strain evidence="2">MTRN7</strain>
    </source>
</reference>
<proteinExistence type="predicted"/>
<gene>
    <name evidence="2" type="ORF">OOZ35_11685</name>
</gene>
<dbReference type="Proteomes" id="UP001149142">
    <property type="component" value="Unassembled WGS sequence"/>
</dbReference>
<dbReference type="EMBL" id="JAPFGC010000002">
    <property type="protein sequence ID" value="MDA0178156.1"/>
    <property type="molecule type" value="Genomic_DNA"/>
</dbReference>
<name>A0ABT4S299_9FLAO</name>
<keyword evidence="3" id="KW-1185">Reference proteome</keyword>
<accession>A0ABT4S299</accession>
<keyword evidence="1" id="KW-0812">Transmembrane</keyword>
<evidence type="ECO:0000313" key="3">
    <source>
        <dbReference type="Proteomes" id="UP001149142"/>
    </source>
</evidence>
<protein>
    <submittedName>
        <fullName evidence="2">Uncharacterized protein</fullName>
    </submittedName>
</protein>
<feature type="transmembrane region" description="Helical" evidence="1">
    <location>
        <begin position="26"/>
        <end position="50"/>
    </location>
</feature>
<feature type="transmembrane region" description="Helical" evidence="1">
    <location>
        <begin position="101"/>
        <end position="121"/>
    </location>
</feature>
<keyword evidence="1" id="KW-1133">Transmembrane helix</keyword>
<comment type="caution">
    <text evidence="2">The sequence shown here is derived from an EMBL/GenBank/DDBJ whole genome shotgun (WGS) entry which is preliminary data.</text>
</comment>
<keyword evidence="1" id="KW-0472">Membrane</keyword>
<feature type="transmembrane region" description="Helical" evidence="1">
    <location>
        <begin position="62"/>
        <end position="80"/>
    </location>
</feature>
<evidence type="ECO:0000313" key="2">
    <source>
        <dbReference type="EMBL" id="MDA0178156.1"/>
    </source>
</evidence>
<dbReference type="RefSeq" id="WP_106687488.1">
    <property type="nucleotide sequence ID" value="NZ_CP061703.1"/>
</dbReference>
<evidence type="ECO:0000256" key="1">
    <source>
        <dbReference type="SAM" id="Phobius"/>
    </source>
</evidence>
<organism evidence="2 3">
    <name type="scientific">Mesoflavibacter profundi</name>
    <dbReference type="NCBI Taxonomy" id="2708110"/>
    <lineage>
        <taxon>Bacteria</taxon>
        <taxon>Pseudomonadati</taxon>
        <taxon>Bacteroidota</taxon>
        <taxon>Flavobacteriia</taxon>
        <taxon>Flavobacteriales</taxon>
        <taxon>Flavobacteriaceae</taxon>
        <taxon>Mesoflavibacter</taxon>
    </lineage>
</organism>